<dbReference type="OrthoDB" id="3255824at2759"/>
<name>A0A4Q2CZU0_9AGAR</name>
<proteinExistence type="predicted"/>
<feature type="non-terminal residue" evidence="1">
    <location>
        <position position="1"/>
    </location>
</feature>
<dbReference type="AlphaFoldDB" id="A0A4Q2CZU0"/>
<dbReference type="STRING" id="2316362.A0A4Q2CZU0"/>
<evidence type="ECO:0000313" key="1">
    <source>
        <dbReference type="EMBL" id="RXW12373.1"/>
    </source>
</evidence>
<sequence>SRNSAVNGIFKLALDFLESVGFVGCIHCEYVPSGANPADAPSRGVYPPHNLLLPPIDIPAVLIPFVVDALSPLTSGELSTADIECVETCGEDDSDGGEDAAVGDDGLDEFSVLVSAI</sequence>
<gene>
    <name evidence="1" type="ORF">EST38_g13478</name>
</gene>
<dbReference type="EMBL" id="SDEE01001268">
    <property type="protein sequence ID" value="RXW12373.1"/>
    <property type="molecule type" value="Genomic_DNA"/>
</dbReference>
<dbReference type="Proteomes" id="UP000290288">
    <property type="component" value="Unassembled WGS sequence"/>
</dbReference>
<accession>A0A4Q2CZU0</accession>
<evidence type="ECO:0000313" key="2">
    <source>
        <dbReference type="Proteomes" id="UP000290288"/>
    </source>
</evidence>
<organism evidence="1 2">
    <name type="scientific">Candolleomyces aberdarensis</name>
    <dbReference type="NCBI Taxonomy" id="2316362"/>
    <lineage>
        <taxon>Eukaryota</taxon>
        <taxon>Fungi</taxon>
        <taxon>Dikarya</taxon>
        <taxon>Basidiomycota</taxon>
        <taxon>Agaricomycotina</taxon>
        <taxon>Agaricomycetes</taxon>
        <taxon>Agaricomycetidae</taxon>
        <taxon>Agaricales</taxon>
        <taxon>Agaricineae</taxon>
        <taxon>Psathyrellaceae</taxon>
        <taxon>Candolleomyces</taxon>
    </lineage>
</organism>
<comment type="caution">
    <text evidence="1">The sequence shown here is derived from an EMBL/GenBank/DDBJ whole genome shotgun (WGS) entry which is preliminary data.</text>
</comment>
<keyword evidence="2" id="KW-1185">Reference proteome</keyword>
<protein>
    <submittedName>
        <fullName evidence="1">Uncharacterized protein</fullName>
    </submittedName>
</protein>
<reference evidence="1 2" key="1">
    <citation type="submission" date="2019-01" db="EMBL/GenBank/DDBJ databases">
        <title>Draft genome sequence of Psathyrella aberdarensis IHI B618.</title>
        <authorList>
            <person name="Buettner E."/>
            <person name="Kellner H."/>
        </authorList>
    </citation>
    <scope>NUCLEOTIDE SEQUENCE [LARGE SCALE GENOMIC DNA]</scope>
    <source>
        <strain evidence="1 2">IHI B618</strain>
    </source>
</reference>